<evidence type="ECO:0000313" key="2">
    <source>
        <dbReference type="EMBL" id="CAE7359302.1"/>
    </source>
</evidence>
<reference evidence="2" key="1">
    <citation type="submission" date="2021-02" db="EMBL/GenBank/DDBJ databases">
        <authorList>
            <person name="Dougan E. K."/>
            <person name="Rhodes N."/>
            <person name="Thang M."/>
            <person name="Chan C."/>
        </authorList>
    </citation>
    <scope>NUCLEOTIDE SEQUENCE</scope>
</reference>
<keyword evidence="1" id="KW-0812">Transmembrane</keyword>
<dbReference type="Proteomes" id="UP000604046">
    <property type="component" value="Unassembled WGS sequence"/>
</dbReference>
<comment type="caution">
    <text evidence="2">The sequence shown here is derived from an EMBL/GenBank/DDBJ whole genome shotgun (WGS) entry which is preliminary data.</text>
</comment>
<accession>A0A812PUR6</accession>
<name>A0A812PUR6_9DINO</name>
<sequence>MFLLFPDGYSRYGLLERQKPVKCFYALTTIFKFLCCFVLFYTFALVTSSDFHLSKCGRGTVDDTCEEAPPFLKASCQDKEFHGFDECMRAAPWWLANACVVSASTCPLFRADDSLLQAASNTLGSGATLAYYTLAVIPMVAPPLSLVLWLASGHLMSCMLRWAEPECGWPELVAERTALVMQEMISGVFSPSWWALGSIYAEITLLVLDVASDINCIFMFFFVENHPAAGIIQTSILIMPILLEFIHSRSFQPLVIWRHFSKSRKLGYRTAGFIRTVQNEKAGPNGV</sequence>
<feature type="transmembrane region" description="Helical" evidence="1">
    <location>
        <begin position="129"/>
        <end position="151"/>
    </location>
</feature>
<dbReference type="AlphaFoldDB" id="A0A812PUR6"/>
<protein>
    <submittedName>
        <fullName evidence="2">Uncharacterized protein</fullName>
    </submittedName>
</protein>
<keyword evidence="1" id="KW-1133">Transmembrane helix</keyword>
<dbReference type="OrthoDB" id="434527at2759"/>
<evidence type="ECO:0000256" key="1">
    <source>
        <dbReference type="SAM" id="Phobius"/>
    </source>
</evidence>
<keyword evidence="3" id="KW-1185">Reference proteome</keyword>
<organism evidence="2 3">
    <name type="scientific">Symbiodinium natans</name>
    <dbReference type="NCBI Taxonomy" id="878477"/>
    <lineage>
        <taxon>Eukaryota</taxon>
        <taxon>Sar</taxon>
        <taxon>Alveolata</taxon>
        <taxon>Dinophyceae</taxon>
        <taxon>Suessiales</taxon>
        <taxon>Symbiodiniaceae</taxon>
        <taxon>Symbiodinium</taxon>
    </lineage>
</organism>
<keyword evidence="1" id="KW-0472">Membrane</keyword>
<evidence type="ECO:0000313" key="3">
    <source>
        <dbReference type="Proteomes" id="UP000604046"/>
    </source>
</evidence>
<proteinExistence type="predicted"/>
<feature type="transmembrane region" description="Helical" evidence="1">
    <location>
        <begin position="21"/>
        <end position="44"/>
    </location>
</feature>
<dbReference type="EMBL" id="CAJNDS010002171">
    <property type="protein sequence ID" value="CAE7359302.1"/>
    <property type="molecule type" value="Genomic_DNA"/>
</dbReference>
<gene>
    <name evidence="2" type="ORF">SNAT2548_LOCUS19250</name>
</gene>